<name>A0ABN9WD20_9DINO</name>
<sequence>MLREPGHARPFTGTLIRGLVGGKIFPGNVDPHIPFFEVGLYLFKLARPWMAFIGLPEIEPRSRISLVLPLGSMTNPINHTLLFEHKMTFTNSALQSYGDTDQLR</sequence>
<proteinExistence type="predicted"/>
<reference evidence="1" key="1">
    <citation type="submission" date="2023-10" db="EMBL/GenBank/DDBJ databases">
        <authorList>
            <person name="Chen Y."/>
            <person name="Shah S."/>
            <person name="Dougan E. K."/>
            <person name="Thang M."/>
            <person name="Chan C."/>
        </authorList>
    </citation>
    <scope>NUCLEOTIDE SEQUENCE [LARGE SCALE GENOMIC DNA]</scope>
</reference>
<dbReference type="EMBL" id="CAUYUJ010018371">
    <property type="protein sequence ID" value="CAK0883083.1"/>
    <property type="molecule type" value="Genomic_DNA"/>
</dbReference>
<dbReference type="Proteomes" id="UP001189429">
    <property type="component" value="Unassembled WGS sequence"/>
</dbReference>
<comment type="caution">
    <text evidence="1">The sequence shown here is derived from an EMBL/GenBank/DDBJ whole genome shotgun (WGS) entry which is preliminary data.</text>
</comment>
<organism evidence="1 2">
    <name type="scientific">Prorocentrum cordatum</name>
    <dbReference type="NCBI Taxonomy" id="2364126"/>
    <lineage>
        <taxon>Eukaryota</taxon>
        <taxon>Sar</taxon>
        <taxon>Alveolata</taxon>
        <taxon>Dinophyceae</taxon>
        <taxon>Prorocentrales</taxon>
        <taxon>Prorocentraceae</taxon>
        <taxon>Prorocentrum</taxon>
    </lineage>
</organism>
<protein>
    <submittedName>
        <fullName evidence="1">Uncharacterized protein</fullName>
    </submittedName>
</protein>
<evidence type="ECO:0000313" key="1">
    <source>
        <dbReference type="EMBL" id="CAK0883083.1"/>
    </source>
</evidence>
<evidence type="ECO:0000313" key="2">
    <source>
        <dbReference type="Proteomes" id="UP001189429"/>
    </source>
</evidence>
<keyword evidence="2" id="KW-1185">Reference proteome</keyword>
<accession>A0ABN9WD20</accession>
<gene>
    <name evidence="1" type="ORF">PCOR1329_LOCUS65376</name>
</gene>